<gene>
    <name evidence="1" type="ORF">E6C27_scaffold316G001130</name>
</gene>
<comment type="caution">
    <text evidence="1">The sequence shown here is derived from an EMBL/GenBank/DDBJ whole genome shotgun (WGS) entry which is preliminary data.</text>
</comment>
<protein>
    <submittedName>
        <fullName evidence="1">Transcription factor ABORTED MICROSPORES</fullName>
    </submittedName>
</protein>
<evidence type="ECO:0000313" key="1">
    <source>
        <dbReference type="EMBL" id="KAA0045337.1"/>
    </source>
</evidence>
<accession>A0A5A7TU25</accession>
<dbReference type="Proteomes" id="UP000321393">
    <property type="component" value="Unassembled WGS sequence"/>
</dbReference>
<name>A0A5A7TU25_CUCMM</name>
<evidence type="ECO:0000313" key="2">
    <source>
        <dbReference type="Proteomes" id="UP000321393"/>
    </source>
</evidence>
<reference evidence="1 2" key="1">
    <citation type="submission" date="2019-08" db="EMBL/GenBank/DDBJ databases">
        <title>Draft genome sequences of two oriental melons (Cucumis melo L. var makuwa).</title>
        <authorList>
            <person name="Kwon S.-Y."/>
        </authorList>
    </citation>
    <scope>NUCLEOTIDE SEQUENCE [LARGE SCALE GENOMIC DNA]</scope>
    <source>
        <strain evidence="2">cv. SW 3</strain>
        <tissue evidence="1">Leaf</tissue>
    </source>
</reference>
<dbReference type="AlphaFoldDB" id="A0A5A7TU25"/>
<organism evidence="1 2">
    <name type="scientific">Cucumis melo var. makuwa</name>
    <name type="common">Oriental melon</name>
    <dbReference type="NCBI Taxonomy" id="1194695"/>
    <lineage>
        <taxon>Eukaryota</taxon>
        <taxon>Viridiplantae</taxon>
        <taxon>Streptophyta</taxon>
        <taxon>Embryophyta</taxon>
        <taxon>Tracheophyta</taxon>
        <taxon>Spermatophyta</taxon>
        <taxon>Magnoliopsida</taxon>
        <taxon>eudicotyledons</taxon>
        <taxon>Gunneridae</taxon>
        <taxon>Pentapetalae</taxon>
        <taxon>rosids</taxon>
        <taxon>fabids</taxon>
        <taxon>Cucurbitales</taxon>
        <taxon>Cucurbitaceae</taxon>
        <taxon>Benincaseae</taxon>
        <taxon>Cucumis</taxon>
    </lineage>
</organism>
<proteinExistence type="predicted"/>
<sequence>MPNPYLVVIKHSFNRRCALIVVVLATTVGQVIFFEHRLCPAIATTKPSRVCLESSDLVYSWPDLHLKRRQLNVLDDLEVDNLRKRNRKTKTMRSFEGALEFLRPLEEIKLCDYSIVWKSRDDDSLRFIDWVGSCYSSATYDIRIGFII</sequence>
<dbReference type="EMBL" id="SSTE01014625">
    <property type="protein sequence ID" value="KAA0045337.1"/>
    <property type="molecule type" value="Genomic_DNA"/>
</dbReference>